<accession>A0A0B2WM65</accession>
<feature type="compositionally biased region" description="Acidic residues" evidence="1">
    <location>
        <begin position="240"/>
        <end position="255"/>
    </location>
</feature>
<dbReference type="GeneID" id="63741948"/>
<keyword evidence="3" id="KW-1185">Reference proteome</keyword>
<dbReference type="HOGENOM" id="CLU_1015927_0_0_1"/>
<dbReference type="AlphaFoldDB" id="A0A0B2WM65"/>
<proteinExistence type="predicted"/>
<gene>
    <name evidence="2" type="ORF">MAM_07493</name>
</gene>
<name>A0A0B2WM65_METAS</name>
<dbReference type="Proteomes" id="UP000030816">
    <property type="component" value="Unassembled WGS sequence"/>
</dbReference>
<dbReference type="OrthoDB" id="4940508at2759"/>
<reference evidence="2 3" key="1">
    <citation type="journal article" date="2014" name="Proc. Natl. Acad. Sci. U.S.A.">
        <title>Trajectory and genomic determinants of fungal-pathogen speciation and host adaptation.</title>
        <authorList>
            <person name="Hu X."/>
            <person name="Xiao G."/>
            <person name="Zheng P."/>
            <person name="Shang Y."/>
            <person name="Su Y."/>
            <person name="Zhang X."/>
            <person name="Liu X."/>
            <person name="Zhan S."/>
            <person name="St Leger R.J."/>
            <person name="Wang C."/>
        </authorList>
    </citation>
    <scope>NUCLEOTIDE SEQUENCE [LARGE SCALE GENOMIC DNA]</scope>
    <source>
        <strain evidence="2 3">ARSEF 1941</strain>
    </source>
</reference>
<evidence type="ECO:0000313" key="2">
    <source>
        <dbReference type="EMBL" id="KHN94587.1"/>
    </source>
</evidence>
<protein>
    <submittedName>
        <fullName evidence="2">Uncharacterized protein</fullName>
    </submittedName>
</protein>
<feature type="region of interest" description="Disordered" evidence="1">
    <location>
        <begin position="236"/>
        <end position="264"/>
    </location>
</feature>
<sequence>MTLHQYRYPGPSTFTACQRAVHDSDDFLPALCIILDYLTLGSSRVEVVRVRGSASAWCARYFRTRRFALLRDHPDLFNVGEPAPSRATRSTTWSTWSPSGRRVTWEFRPGADHHAHLGPPPMLAADLSGTSILWNIPAVMTSLARANVQAPDECAGRPMFIDPPCSGFAVQTAARAGPASPYPSDMSVDGSSCPGAMALDSRGPDDAAAAAPEDMDVDTDTNMDMDMDMDIDMGTAESDAQAEEELVGEAMEGVEESSPQGPGDHVAWFMRTWN</sequence>
<evidence type="ECO:0000256" key="1">
    <source>
        <dbReference type="SAM" id="MobiDB-lite"/>
    </source>
</evidence>
<dbReference type="EMBL" id="AZHE01000032">
    <property type="protein sequence ID" value="KHN94587.1"/>
    <property type="molecule type" value="Genomic_DNA"/>
</dbReference>
<evidence type="ECO:0000313" key="3">
    <source>
        <dbReference type="Proteomes" id="UP000030816"/>
    </source>
</evidence>
<comment type="caution">
    <text evidence="2">The sequence shown here is derived from an EMBL/GenBank/DDBJ whole genome shotgun (WGS) entry which is preliminary data.</text>
</comment>
<organism evidence="2 3">
    <name type="scientific">Metarhizium album (strain ARSEF 1941)</name>
    <dbReference type="NCBI Taxonomy" id="1081103"/>
    <lineage>
        <taxon>Eukaryota</taxon>
        <taxon>Fungi</taxon>
        <taxon>Dikarya</taxon>
        <taxon>Ascomycota</taxon>
        <taxon>Pezizomycotina</taxon>
        <taxon>Sordariomycetes</taxon>
        <taxon>Hypocreomycetidae</taxon>
        <taxon>Hypocreales</taxon>
        <taxon>Clavicipitaceae</taxon>
        <taxon>Metarhizium</taxon>
    </lineage>
</organism>
<feature type="region of interest" description="Disordered" evidence="1">
    <location>
        <begin position="198"/>
        <end position="220"/>
    </location>
</feature>
<dbReference type="RefSeq" id="XP_040675653.1">
    <property type="nucleotide sequence ID" value="XM_040826291.1"/>
</dbReference>